<proteinExistence type="predicted"/>
<keyword evidence="3" id="KW-1185">Reference proteome</keyword>
<protein>
    <submittedName>
        <fullName evidence="1 2">Uncharacterized protein</fullName>
    </submittedName>
</protein>
<accession>A0A072UWK1</accession>
<dbReference type="EnsemblPlants" id="KEH33972">
    <property type="protein sequence ID" value="KEH33972"/>
    <property type="gene ID" value="MTR_3g456050"/>
</dbReference>
<evidence type="ECO:0000313" key="2">
    <source>
        <dbReference type="EnsemblPlants" id="KEH33972"/>
    </source>
</evidence>
<dbReference type="STRING" id="3880.A0A072UWK1"/>
<name>A0A072UWK1_MEDTR</name>
<dbReference type="HOGENOM" id="CLU_2458169_0_0_1"/>
<sequence length="89" mass="10518">MPNELDRVTLHILQDLQHTKTIHDLEIKVWLALGTRTKKKGGGKKKIASLFYFFRAYSIFILEAFHWPRGIEIGDMIYKLIMYLMVMSF</sequence>
<evidence type="ECO:0000313" key="1">
    <source>
        <dbReference type="EMBL" id="KEH33972.1"/>
    </source>
</evidence>
<dbReference type="Proteomes" id="UP000002051">
    <property type="component" value="Chromosome 3"/>
</dbReference>
<dbReference type="EMBL" id="CM001219">
    <property type="protein sequence ID" value="KEH33972.1"/>
    <property type="molecule type" value="Genomic_DNA"/>
</dbReference>
<evidence type="ECO:0000313" key="3">
    <source>
        <dbReference type="Proteomes" id="UP000002051"/>
    </source>
</evidence>
<reference evidence="1 3" key="1">
    <citation type="journal article" date="2011" name="Nature">
        <title>The Medicago genome provides insight into the evolution of rhizobial symbioses.</title>
        <authorList>
            <person name="Young N.D."/>
            <person name="Debelle F."/>
            <person name="Oldroyd G.E."/>
            <person name="Geurts R."/>
            <person name="Cannon S.B."/>
            <person name="Udvardi M.K."/>
            <person name="Benedito V.A."/>
            <person name="Mayer K.F."/>
            <person name="Gouzy J."/>
            <person name="Schoof H."/>
            <person name="Van de Peer Y."/>
            <person name="Proost S."/>
            <person name="Cook D.R."/>
            <person name="Meyers B.C."/>
            <person name="Spannagl M."/>
            <person name="Cheung F."/>
            <person name="De Mita S."/>
            <person name="Krishnakumar V."/>
            <person name="Gundlach H."/>
            <person name="Zhou S."/>
            <person name="Mudge J."/>
            <person name="Bharti A.K."/>
            <person name="Murray J.D."/>
            <person name="Naoumkina M.A."/>
            <person name="Rosen B."/>
            <person name="Silverstein K.A."/>
            <person name="Tang H."/>
            <person name="Rombauts S."/>
            <person name="Zhao P.X."/>
            <person name="Zhou P."/>
            <person name="Barbe V."/>
            <person name="Bardou P."/>
            <person name="Bechner M."/>
            <person name="Bellec A."/>
            <person name="Berger A."/>
            <person name="Berges H."/>
            <person name="Bidwell S."/>
            <person name="Bisseling T."/>
            <person name="Choisne N."/>
            <person name="Couloux A."/>
            <person name="Denny R."/>
            <person name="Deshpande S."/>
            <person name="Dai X."/>
            <person name="Doyle J.J."/>
            <person name="Dudez A.M."/>
            <person name="Farmer A.D."/>
            <person name="Fouteau S."/>
            <person name="Franken C."/>
            <person name="Gibelin C."/>
            <person name="Gish J."/>
            <person name="Goldstein S."/>
            <person name="Gonzalez A.J."/>
            <person name="Green P.J."/>
            <person name="Hallab A."/>
            <person name="Hartog M."/>
            <person name="Hua A."/>
            <person name="Humphray S.J."/>
            <person name="Jeong D.H."/>
            <person name="Jing Y."/>
            <person name="Jocker A."/>
            <person name="Kenton S.M."/>
            <person name="Kim D.J."/>
            <person name="Klee K."/>
            <person name="Lai H."/>
            <person name="Lang C."/>
            <person name="Lin S."/>
            <person name="Macmil S.L."/>
            <person name="Magdelenat G."/>
            <person name="Matthews L."/>
            <person name="McCorrison J."/>
            <person name="Monaghan E.L."/>
            <person name="Mun J.H."/>
            <person name="Najar F.Z."/>
            <person name="Nicholson C."/>
            <person name="Noirot C."/>
            <person name="O'Bleness M."/>
            <person name="Paule C.R."/>
            <person name="Poulain J."/>
            <person name="Prion F."/>
            <person name="Qin B."/>
            <person name="Qu C."/>
            <person name="Retzel E.F."/>
            <person name="Riddle C."/>
            <person name="Sallet E."/>
            <person name="Samain S."/>
            <person name="Samson N."/>
            <person name="Sanders I."/>
            <person name="Saurat O."/>
            <person name="Scarpelli C."/>
            <person name="Schiex T."/>
            <person name="Segurens B."/>
            <person name="Severin A.J."/>
            <person name="Sherrier D.J."/>
            <person name="Shi R."/>
            <person name="Sims S."/>
            <person name="Singer S.R."/>
            <person name="Sinharoy S."/>
            <person name="Sterck L."/>
            <person name="Viollet A."/>
            <person name="Wang B.B."/>
            <person name="Wang K."/>
            <person name="Wang M."/>
            <person name="Wang X."/>
            <person name="Warfsmann J."/>
            <person name="Weissenbach J."/>
            <person name="White D.D."/>
            <person name="White J.D."/>
            <person name="Wiley G.B."/>
            <person name="Wincker P."/>
            <person name="Xing Y."/>
            <person name="Yang L."/>
            <person name="Yao Z."/>
            <person name="Ying F."/>
            <person name="Zhai J."/>
            <person name="Zhou L."/>
            <person name="Zuber A."/>
            <person name="Denarie J."/>
            <person name="Dixon R.A."/>
            <person name="May G.D."/>
            <person name="Schwartz D.C."/>
            <person name="Rogers J."/>
            <person name="Quetier F."/>
            <person name="Town C.D."/>
            <person name="Roe B.A."/>
        </authorList>
    </citation>
    <scope>NUCLEOTIDE SEQUENCE [LARGE SCALE GENOMIC DNA]</scope>
    <source>
        <strain evidence="1">A17</strain>
        <strain evidence="2 3">cv. Jemalong A17</strain>
    </source>
</reference>
<reference evidence="1 3" key="2">
    <citation type="journal article" date="2014" name="BMC Genomics">
        <title>An improved genome release (version Mt4.0) for the model legume Medicago truncatula.</title>
        <authorList>
            <person name="Tang H."/>
            <person name="Krishnakumar V."/>
            <person name="Bidwell S."/>
            <person name="Rosen B."/>
            <person name="Chan A."/>
            <person name="Zhou S."/>
            <person name="Gentzbittel L."/>
            <person name="Childs K.L."/>
            <person name="Yandell M."/>
            <person name="Gundlach H."/>
            <person name="Mayer K.F."/>
            <person name="Schwartz D.C."/>
            <person name="Town C.D."/>
        </authorList>
    </citation>
    <scope>GENOME REANNOTATION</scope>
    <source>
        <strain evidence="1">A17</strain>
        <strain evidence="2 3">cv. Jemalong A17</strain>
    </source>
</reference>
<dbReference type="AlphaFoldDB" id="A0A072UWK1"/>
<organism evidence="1 3">
    <name type="scientific">Medicago truncatula</name>
    <name type="common">Barrel medic</name>
    <name type="synonym">Medicago tribuloides</name>
    <dbReference type="NCBI Taxonomy" id="3880"/>
    <lineage>
        <taxon>Eukaryota</taxon>
        <taxon>Viridiplantae</taxon>
        <taxon>Streptophyta</taxon>
        <taxon>Embryophyta</taxon>
        <taxon>Tracheophyta</taxon>
        <taxon>Spermatophyta</taxon>
        <taxon>Magnoliopsida</taxon>
        <taxon>eudicotyledons</taxon>
        <taxon>Gunneridae</taxon>
        <taxon>Pentapetalae</taxon>
        <taxon>rosids</taxon>
        <taxon>fabids</taxon>
        <taxon>Fabales</taxon>
        <taxon>Fabaceae</taxon>
        <taxon>Papilionoideae</taxon>
        <taxon>50 kb inversion clade</taxon>
        <taxon>NPAAA clade</taxon>
        <taxon>Hologalegina</taxon>
        <taxon>IRL clade</taxon>
        <taxon>Trifolieae</taxon>
        <taxon>Medicago</taxon>
    </lineage>
</organism>
<gene>
    <name evidence="1" type="ordered locus">MTR_3g456050</name>
</gene>
<reference evidence="2" key="3">
    <citation type="submission" date="2015-04" db="UniProtKB">
        <authorList>
            <consortium name="EnsemblPlants"/>
        </authorList>
    </citation>
    <scope>IDENTIFICATION</scope>
    <source>
        <strain evidence="2">cv. Jemalong A17</strain>
    </source>
</reference>